<accession>A0A1B6JN86</accession>
<dbReference type="AlphaFoldDB" id="A0A1B6JN86"/>
<evidence type="ECO:0000313" key="2">
    <source>
        <dbReference type="EMBL" id="JAT00640.1"/>
    </source>
</evidence>
<protein>
    <submittedName>
        <fullName evidence="2">Uncharacterized protein</fullName>
    </submittedName>
</protein>
<reference evidence="2" key="1">
    <citation type="submission" date="2015-11" db="EMBL/GenBank/DDBJ databases">
        <title>De novo transcriptome assembly of four potential Pierce s Disease insect vectors from Arizona vineyards.</title>
        <authorList>
            <person name="Tassone E.E."/>
        </authorList>
    </citation>
    <scope>NUCLEOTIDE SEQUENCE</scope>
</reference>
<dbReference type="EMBL" id="GECU01007067">
    <property type="protein sequence ID" value="JAT00640.1"/>
    <property type="molecule type" value="Transcribed_RNA"/>
</dbReference>
<feature type="compositionally biased region" description="Basic and acidic residues" evidence="1">
    <location>
        <begin position="8"/>
        <end position="23"/>
    </location>
</feature>
<sequence>MDSSHSVILKDGKSATSEDKEHGEEEDDANEDVAGPAPKRRKPTPLPQDVKRTEDGAKHMPELVPSSTVRHRFRFPGCQSTNARFFCSNCKVYLCITQARNCYKIFHMSCK</sequence>
<evidence type="ECO:0000256" key="1">
    <source>
        <dbReference type="SAM" id="MobiDB-lite"/>
    </source>
</evidence>
<feature type="compositionally biased region" description="Basic and acidic residues" evidence="1">
    <location>
        <begin position="49"/>
        <end position="61"/>
    </location>
</feature>
<proteinExistence type="predicted"/>
<feature type="region of interest" description="Disordered" evidence="1">
    <location>
        <begin position="1"/>
        <end position="65"/>
    </location>
</feature>
<gene>
    <name evidence="2" type="ORF">g.58364</name>
</gene>
<name>A0A1B6JN86_9HEMI</name>
<organism evidence="2">
    <name type="scientific">Homalodisca liturata</name>
    <dbReference type="NCBI Taxonomy" id="320908"/>
    <lineage>
        <taxon>Eukaryota</taxon>
        <taxon>Metazoa</taxon>
        <taxon>Ecdysozoa</taxon>
        <taxon>Arthropoda</taxon>
        <taxon>Hexapoda</taxon>
        <taxon>Insecta</taxon>
        <taxon>Pterygota</taxon>
        <taxon>Neoptera</taxon>
        <taxon>Paraneoptera</taxon>
        <taxon>Hemiptera</taxon>
        <taxon>Auchenorrhyncha</taxon>
        <taxon>Membracoidea</taxon>
        <taxon>Cicadellidae</taxon>
        <taxon>Cicadellinae</taxon>
        <taxon>Proconiini</taxon>
        <taxon>Homalodisca</taxon>
    </lineage>
</organism>